<reference evidence="9" key="1">
    <citation type="submission" date="2015-07" db="EMBL/GenBank/DDBJ databases">
        <title>Draft genome sequence of Acetobacterium bakii DSM 8293, a potential psychrophilic chemical producer through syngas fermentation.</title>
        <authorList>
            <person name="Song Y."/>
            <person name="Hwang S."/>
            <person name="Cho B.-K."/>
        </authorList>
    </citation>
    <scope>NUCLEOTIDE SEQUENCE [LARGE SCALE GENOMIC DNA]</scope>
    <source>
        <strain evidence="9">DSM 8239</strain>
    </source>
</reference>
<dbReference type="GO" id="GO:0005886">
    <property type="term" value="C:plasma membrane"/>
    <property type="evidence" value="ECO:0007669"/>
    <property type="project" value="UniProtKB-SubCell"/>
</dbReference>
<sequence length="195" mass="21442">MIFLELFITFFKIGLFTIGGGYAMIPLIQQEVVANQWLTITQLTDFIGVAESTPGPFAVNIATFVGMETAGLLGAFVTTLAVILPSFIIILIIAKAFVNFQSNKWVQGALFGMRPVVIGLIASAVFILMDNVLINHGASIADFEGFLQALKYKEIIIFGICCFIYFRFKLHPIKLIFLAGGLGMVFFGVLPLMFR</sequence>
<feature type="transmembrane region" description="Helical" evidence="7">
    <location>
        <begin position="149"/>
        <end position="168"/>
    </location>
</feature>
<feature type="transmembrane region" description="Helical" evidence="7">
    <location>
        <begin position="175"/>
        <end position="194"/>
    </location>
</feature>
<dbReference type="OrthoDB" id="9788907at2"/>
<dbReference type="PANTHER" id="PTHR43663:SF1">
    <property type="entry name" value="CHROMATE TRANSPORTER"/>
    <property type="match status" value="1"/>
</dbReference>
<dbReference type="Proteomes" id="UP000036873">
    <property type="component" value="Unassembled WGS sequence"/>
</dbReference>
<evidence type="ECO:0000256" key="3">
    <source>
        <dbReference type="ARBA" id="ARBA00022475"/>
    </source>
</evidence>
<dbReference type="Pfam" id="PF02417">
    <property type="entry name" value="Chromate_transp"/>
    <property type="match status" value="1"/>
</dbReference>
<name>A0A0L6U201_9FIRM</name>
<dbReference type="PATRIC" id="fig|52689.4.peg.1080"/>
<keyword evidence="4 7" id="KW-0812">Transmembrane</keyword>
<evidence type="ECO:0000256" key="7">
    <source>
        <dbReference type="SAM" id="Phobius"/>
    </source>
</evidence>
<dbReference type="EMBL" id="LGYO01000022">
    <property type="protein sequence ID" value="KNZ41825.1"/>
    <property type="molecule type" value="Genomic_DNA"/>
</dbReference>
<evidence type="ECO:0000256" key="4">
    <source>
        <dbReference type="ARBA" id="ARBA00022692"/>
    </source>
</evidence>
<keyword evidence="3" id="KW-1003">Cell membrane</keyword>
<keyword evidence="6 7" id="KW-0472">Membrane</keyword>
<dbReference type="RefSeq" id="WP_050740129.1">
    <property type="nucleotide sequence ID" value="NZ_LGYO01000022.1"/>
</dbReference>
<evidence type="ECO:0000313" key="9">
    <source>
        <dbReference type="Proteomes" id="UP000036873"/>
    </source>
</evidence>
<feature type="transmembrane region" description="Helical" evidence="7">
    <location>
        <begin position="7"/>
        <end position="28"/>
    </location>
</feature>
<organism evidence="8 9">
    <name type="scientific">Acetobacterium bakii</name>
    <dbReference type="NCBI Taxonomy" id="52689"/>
    <lineage>
        <taxon>Bacteria</taxon>
        <taxon>Bacillati</taxon>
        <taxon>Bacillota</taxon>
        <taxon>Clostridia</taxon>
        <taxon>Eubacteriales</taxon>
        <taxon>Eubacteriaceae</taxon>
        <taxon>Acetobacterium</taxon>
    </lineage>
</organism>
<evidence type="ECO:0000313" key="8">
    <source>
        <dbReference type="EMBL" id="KNZ41825.1"/>
    </source>
</evidence>
<proteinExistence type="inferred from homology"/>
<comment type="subcellular location">
    <subcellularLocation>
        <location evidence="1">Cell membrane</location>
        <topology evidence="1">Multi-pass membrane protein</topology>
    </subcellularLocation>
</comment>
<dbReference type="PANTHER" id="PTHR43663">
    <property type="entry name" value="CHROMATE TRANSPORT PROTEIN-RELATED"/>
    <property type="match status" value="1"/>
</dbReference>
<dbReference type="GO" id="GO:0015109">
    <property type="term" value="F:chromate transmembrane transporter activity"/>
    <property type="evidence" value="ECO:0007669"/>
    <property type="project" value="InterPro"/>
</dbReference>
<comment type="caution">
    <text evidence="8">The sequence shown here is derived from an EMBL/GenBank/DDBJ whole genome shotgun (WGS) entry which is preliminary data.</text>
</comment>
<accession>A0A0L6U201</accession>
<evidence type="ECO:0000256" key="1">
    <source>
        <dbReference type="ARBA" id="ARBA00004651"/>
    </source>
</evidence>
<keyword evidence="9" id="KW-1185">Reference proteome</keyword>
<feature type="transmembrane region" description="Helical" evidence="7">
    <location>
        <begin position="110"/>
        <end position="129"/>
    </location>
</feature>
<evidence type="ECO:0000256" key="6">
    <source>
        <dbReference type="ARBA" id="ARBA00023136"/>
    </source>
</evidence>
<evidence type="ECO:0000256" key="5">
    <source>
        <dbReference type="ARBA" id="ARBA00022989"/>
    </source>
</evidence>
<protein>
    <submittedName>
        <fullName evidence="8">Chromate transporter</fullName>
    </submittedName>
</protein>
<gene>
    <name evidence="8" type="ORF">AKG39_09365</name>
</gene>
<dbReference type="AlphaFoldDB" id="A0A0L6U201"/>
<keyword evidence="5 7" id="KW-1133">Transmembrane helix</keyword>
<feature type="transmembrane region" description="Helical" evidence="7">
    <location>
        <begin position="72"/>
        <end position="98"/>
    </location>
</feature>
<dbReference type="STRING" id="52689.AKG39_09365"/>
<dbReference type="InterPro" id="IPR052518">
    <property type="entry name" value="CHR_Transporter"/>
</dbReference>
<comment type="similarity">
    <text evidence="2">Belongs to the chromate ion transporter (CHR) (TC 2.A.51) family.</text>
</comment>
<dbReference type="InterPro" id="IPR003370">
    <property type="entry name" value="Chromate_transpt"/>
</dbReference>
<evidence type="ECO:0000256" key="2">
    <source>
        <dbReference type="ARBA" id="ARBA00005262"/>
    </source>
</evidence>